<dbReference type="Proteomes" id="UP000290189">
    <property type="component" value="Unassembled WGS sequence"/>
</dbReference>
<dbReference type="GO" id="GO:0005789">
    <property type="term" value="C:endoplasmic reticulum membrane"/>
    <property type="evidence" value="ECO:0007669"/>
    <property type="project" value="UniProtKB-SubCell"/>
</dbReference>
<evidence type="ECO:0000256" key="5">
    <source>
        <dbReference type="ARBA" id="ARBA00022824"/>
    </source>
</evidence>
<dbReference type="OMA" id="IPMNFFM"/>
<keyword evidence="10" id="KW-0496">Mitochondrion</keyword>
<evidence type="ECO:0000256" key="2">
    <source>
        <dbReference type="ARBA" id="ARBA00007715"/>
    </source>
</evidence>
<evidence type="ECO:0000256" key="3">
    <source>
        <dbReference type="ARBA" id="ARBA00020820"/>
    </source>
</evidence>
<evidence type="ECO:0000313" key="11">
    <source>
        <dbReference type="Proteomes" id="UP000039324"/>
    </source>
</evidence>
<evidence type="ECO:0000256" key="6">
    <source>
        <dbReference type="ARBA" id="ARBA00022989"/>
    </source>
</evidence>
<keyword evidence="4 8" id="KW-0812">Transmembrane</keyword>
<evidence type="ECO:0000313" key="10">
    <source>
        <dbReference type="EMBL" id="SPQ96128.1"/>
    </source>
</evidence>
<dbReference type="Pfam" id="PF06417">
    <property type="entry name" value="EMC4"/>
    <property type="match status" value="1"/>
</dbReference>
<gene>
    <name evidence="9" type="ORF">PBRA_006165</name>
    <name evidence="10" type="ORF">PLBR_LOCUS3343</name>
</gene>
<proteinExistence type="inferred from homology"/>
<evidence type="ECO:0000256" key="7">
    <source>
        <dbReference type="ARBA" id="ARBA00023136"/>
    </source>
</evidence>
<keyword evidence="7 8" id="KW-0472">Membrane</keyword>
<dbReference type="EMBL" id="OVEO01000005">
    <property type="protein sequence ID" value="SPQ96128.1"/>
    <property type="molecule type" value="Genomic_DNA"/>
</dbReference>
<evidence type="ECO:0000256" key="4">
    <source>
        <dbReference type="ARBA" id="ARBA00022692"/>
    </source>
</evidence>
<keyword evidence="6 8" id="KW-1133">Transmembrane helix</keyword>
<sequence length="174" mass="18382">MATTSAGGAWVDLTAGADPMPADPPSAYASVSAASSGGGRRQEVSAQKEEALIMQSAMAIAQAPLKNVAMTAFMLYMFGSGVQIFSIMMLGMAFWQPLKAIIDTNLAFGKFDGVKCSLVRPKVIYVLIHLAGLGVAIWQCNRMGLLPSAPLYSSDELPSPSPFVTRTLPLHITS</sequence>
<evidence type="ECO:0000313" key="12">
    <source>
        <dbReference type="Proteomes" id="UP000290189"/>
    </source>
</evidence>
<evidence type="ECO:0000256" key="8">
    <source>
        <dbReference type="SAM" id="Phobius"/>
    </source>
</evidence>
<feature type="transmembrane region" description="Helical" evidence="8">
    <location>
        <begin position="73"/>
        <end position="95"/>
    </location>
</feature>
<reference evidence="10 12" key="2">
    <citation type="submission" date="2018-03" db="EMBL/GenBank/DDBJ databases">
        <authorList>
            <person name="Fogelqvist J."/>
        </authorList>
    </citation>
    <scope>NUCLEOTIDE SEQUENCE [LARGE SCALE GENOMIC DNA]</scope>
</reference>
<evidence type="ECO:0000256" key="1">
    <source>
        <dbReference type="ARBA" id="ARBA00004477"/>
    </source>
</evidence>
<comment type="subcellular location">
    <subcellularLocation>
        <location evidence="1">Endoplasmic reticulum membrane</location>
        <topology evidence="1">Multi-pass membrane protein</topology>
    </subcellularLocation>
</comment>
<dbReference type="Proteomes" id="UP000039324">
    <property type="component" value="Unassembled WGS sequence"/>
</dbReference>
<dbReference type="InterPro" id="IPR009445">
    <property type="entry name" value="TMEM85/Emc4"/>
</dbReference>
<organism evidence="9 11">
    <name type="scientific">Plasmodiophora brassicae</name>
    <name type="common">Clubroot disease agent</name>
    <dbReference type="NCBI Taxonomy" id="37360"/>
    <lineage>
        <taxon>Eukaryota</taxon>
        <taxon>Sar</taxon>
        <taxon>Rhizaria</taxon>
        <taxon>Endomyxa</taxon>
        <taxon>Phytomyxea</taxon>
        <taxon>Plasmodiophorida</taxon>
        <taxon>Plasmodiophoridae</taxon>
        <taxon>Plasmodiophora</taxon>
    </lineage>
</organism>
<geneLocation type="mitochondrion" evidence="10"/>
<reference evidence="9 11" key="1">
    <citation type="submission" date="2015-02" db="EMBL/GenBank/DDBJ databases">
        <authorList>
            <person name="Chooi Y.-H."/>
        </authorList>
    </citation>
    <scope>NUCLEOTIDE SEQUENCE [LARGE SCALE GENOMIC DNA]</scope>
    <source>
        <strain evidence="9">E3</strain>
    </source>
</reference>
<dbReference type="AlphaFoldDB" id="A0A0G4ISD4"/>
<name>A0A0G4ISD4_PLABS</name>
<dbReference type="PANTHER" id="PTHR19315">
    <property type="entry name" value="ER MEMBRANE PROTEIN COMPLEX SUBUNIT 4"/>
    <property type="match status" value="1"/>
</dbReference>
<evidence type="ECO:0000313" key="9">
    <source>
        <dbReference type="EMBL" id="CEO98051.1"/>
    </source>
</evidence>
<protein>
    <recommendedName>
        <fullName evidence="3">ER membrane protein complex subunit 4</fullName>
    </recommendedName>
</protein>
<feature type="transmembrane region" description="Helical" evidence="8">
    <location>
        <begin position="123"/>
        <end position="140"/>
    </location>
</feature>
<dbReference type="EMBL" id="CDSF01000082">
    <property type="protein sequence ID" value="CEO98051.1"/>
    <property type="molecule type" value="Genomic_DNA"/>
</dbReference>
<dbReference type="OrthoDB" id="369569at2759"/>
<keyword evidence="11" id="KW-1185">Reference proteome</keyword>
<comment type="similarity">
    <text evidence="2">Belongs to the EMC4 family.</text>
</comment>
<accession>A0A0G4ISD4</accession>
<keyword evidence="5" id="KW-0256">Endoplasmic reticulum</keyword>
<dbReference type="STRING" id="37360.A0A0G4ISD4"/>